<comment type="similarity">
    <text evidence="2 9">Belongs to the COX20 family.</text>
</comment>
<dbReference type="Pfam" id="PF12597">
    <property type="entry name" value="Cox20"/>
    <property type="match status" value="1"/>
</dbReference>
<sequence>MASSSDLNSGRTWLSQPATPSSPQSSPGSTAGTTTTPSSVESLDNLPKTTLEKVAAQQHSQSHRNGVSLTEVVQTIKPKDFLSVHKAPCSRQGFLTGIGAGAGIGAIRWIMGLPVPKAANWAVGTGAAAALAQYEFCQWRRRQEREKMKRVVEVYDRKQAEMKAKEEQQKKRREEEERLRRDKEEEERTRRSWYRFW</sequence>
<evidence type="ECO:0000256" key="1">
    <source>
        <dbReference type="ARBA" id="ARBA00004273"/>
    </source>
</evidence>
<proteinExistence type="inferred from homology"/>
<keyword evidence="8 9" id="KW-0472">Membrane</keyword>
<evidence type="ECO:0000256" key="10">
    <source>
        <dbReference type="SAM" id="MobiDB-lite"/>
    </source>
</evidence>
<keyword evidence="7 9" id="KW-0496">Mitochondrion</keyword>
<organism evidence="11 12">
    <name type="scientific">Diplogelasinospora grovesii</name>
    <dbReference type="NCBI Taxonomy" id="303347"/>
    <lineage>
        <taxon>Eukaryota</taxon>
        <taxon>Fungi</taxon>
        <taxon>Dikarya</taxon>
        <taxon>Ascomycota</taxon>
        <taxon>Pezizomycotina</taxon>
        <taxon>Sordariomycetes</taxon>
        <taxon>Sordariomycetidae</taxon>
        <taxon>Sordariales</taxon>
        <taxon>Diplogelasinosporaceae</taxon>
        <taxon>Diplogelasinospora</taxon>
    </lineage>
</organism>
<evidence type="ECO:0000256" key="9">
    <source>
        <dbReference type="PIRNR" id="PIRNR007871"/>
    </source>
</evidence>
<keyword evidence="6" id="KW-1133">Transmembrane helix</keyword>
<evidence type="ECO:0000256" key="7">
    <source>
        <dbReference type="ARBA" id="ARBA00023128"/>
    </source>
</evidence>
<feature type="region of interest" description="Disordered" evidence="10">
    <location>
        <begin position="1"/>
        <end position="45"/>
    </location>
</feature>
<feature type="compositionally biased region" description="Low complexity" evidence="10">
    <location>
        <begin position="15"/>
        <end position="39"/>
    </location>
</feature>
<protein>
    <recommendedName>
        <fullName evidence="3 9">Cytochrome c oxidase assembly protein COX20, mitochondrial</fullName>
    </recommendedName>
</protein>
<keyword evidence="5 9" id="KW-0999">Mitochondrion inner membrane</keyword>
<dbReference type="AlphaFoldDB" id="A0AAN6RZ13"/>
<comment type="subcellular location">
    <subcellularLocation>
        <location evidence="1 9">Mitochondrion inner membrane</location>
    </subcellularLocation>
</comment>
<name>A0AAN6RZ13_9PEZI</name>
<evidence type="ECO:0000256" key="4">
    <source>
        <dbReference type="ARBA" id="ARBA00022692"/>
    </source>
</evidence>
<evidence type="ECO:0000256" key="2">
    <source>
        <dbReference type="ARBA" id="ARBA00009575"/>
    </source>
</evidence>
<evidence type="ECO:0000256" key="5">
    <source>
        <dbReference type="ARBA" id="ARBA00022792"/>
    </source>
</evidence>
<keyword evidence="12" id="KW-1185">Reference proteome</keyword>
<evidence type="ECO:0000256" key="3">
    <source>
        <dbReference type="ARBA" id="ARBA00017689"/>
    </source>
</evidence>
<feature type="compositionally biased region" description="Basic and acidic residues" evidence="10">
    <location>
        <begin position="160"/>
        <end position="190"/>
    </location>
</feature>
<evidence type="ECO:0000313" key="11">
    <source>
        <dbReference type="EMBL" id="KAK3935117.1"/>
    </source>
</evidence>
<dbReference type="PIRSF" id="PIRSF007871">
    <property type="entry name" value="Cox20"/>
    <property type="match status" value="1"/>
</dbReference>
<reference evidence="12" key="1">
    <citation type="journal article" date="2023" name="Mol. Phylogenet. Evol.">
        <title>Genome-scale phylogeny and comparative genomics of the fungal order Sordariales.</title>
        <authorList>
            <person name="Hensen N."/>
            <person name="Bonometti L."/>
            <person name="Westerberg I."/>
            <person name="Brannstrom I.O."/>
            <person name="Guillou S."/>
            <person name="Cros-Aarteil S."/>
            <person name="Calhoun S."/>
            <person name="Haridas S."/>
            <person name="Kuo A."/>
            <person name="Mondo S."/>
            <person name="Pangilinan J."/>
            <person name="Riley R."/>
            <person name="LaButti K."/>
            <person name="Andreopoulos B."/>
            <person name="Lipzen A."/>
            <person name="Chen C."/>
            <person name="Yan M."/>
            <person name="Daum C."/>
            <person name="Ng V."/>
            <person name="Clum A."/>
            <person name="Steindorff A."/>
            <person name="Ohm R.A."/>
            <person name="Martin F."/>
            <person name="Silar P."/>
            <person name="Natvig D.O."/>
            <person name="Lalanne C."/>
            <person name="Gautier V."/>
            <person name="Ament-Velasquez S.L."/>
            <person name="Kruys A."/>
            <person name="Hutchinson M.I."/>
            <person name="Powell A.J."/>
            <person name="Barry K."/>
            <person name="Miller A.N."/>
            <person name="Grigoriev I.V."/>
            <person name="Debuchy R."/>
            <person name="Gladieux P."/>
            <person name="Hiltunen Thoren M."/>
            <person name="Johannesson H."/>
        </authorList>
    </citation>
    <scope>NUCLEOTIDE SEQUENCE [LARGE SCALE GENOMIC DNA]</scope>
    <source>
        <strain evidence="12">CBS 340.73</strain>
    </source>
</reference>
<dbReference type="GO" id="GO:0005743">
    <property type="term" value="C:mitochondrial inner membrane"/>
    <property type="evidence" value="ECO:0007669"/>
    <property type="project" value="UniProtKB-SubCell"/>
</dbReference>
<dbReference type="GO" id="GO:0033617">
    <property type="term" value="P:mitochondrial respiratory chain complex IV assembly"/>
    <property type="evidence" value="ECO:0007669"/>
    <property type="project" value="InterPro"/>
</dbReference>
<dbReference type="InterPro" id="IPR022533">
    <property type="entry name" value="Cox20"/>
</dbReference>
<comment type="caution">
    <text evidence="11">The sequence shown here is derived from an EMBL/GenBank/DDBJ whole genome shotgun (WGS) entry which is preliminary data.</text>
</comment>
<comment type="function">
    <text evidence="9">Involved in the assembly of the cytochrome c oxidase complex.</text>
</comment>
<evidence type="ECO:0000256" key="8">
    <source>
        <dbReference type="ARBA" id="ARBA00023136"/>
    </source>
</evidence>
<feature type="region of interest" description="Disordered" evidence="10">
    <location>
        <begin position="160"/>
        <end position="197"/>
    </location>
</feature>
<dbReference type="PANTHER" id="PTHR31586">
    <property type="entry name" value="CYTOCHROME C OXIDASE PROTEIN 20"/>
    <property type="match status" value="1"/>
</dbReference>
<dbReference type="Proteomes" id="UP001303473">
    <property type="component" value="Unassembled WGS sequence"/>
</dbReference>
<evidence type="ECO:0000313" key="12">
    <source>
        <dbReference type="Proteomes" id="UP001303473"/>
    </source>
</evidence>
<gene>
    <name evidence="11" type="ORF">QBC46DRAFT_398232</name>
</gene>
<dbReference type="PANTHER" id="PTHR31586:SF1">
    <property type="entry name" value="CYTOCHROME C OXIDASE ASSEMBLY PROTEIN COX20, MITOCHONDRIAL"/>
    <property type="match status" value="1"/>
</dbReference>
<accession>A0AAN6RZ13</accession>
<feature type="compositionally biased region" description="Polar residues" evidence="10">
    <location>
        <begin position="1"/>
        <end position="14"/>
    </location>
</feature>
<dbReference type="EMBL" id="MU853940">
    <property type="protein sequence ID" value="KAK3935117.1"/>
    <property type="molecule type" value="Genomic_DNA"/>
</dbReference>
<evidence type="ECO:0000256" key="6">
    <source>
        <dbReference type="ARBA" id="ARBA00022989"/>
    </source>
</evidence>
<keyword evidence="4" id="KW-0812">Transmembrane</keyword>